<keyword evidence="1" id="KW-0732">Signal</keyword>
<dbReference type="GO" id="GO:0020037">
    <property type="term" value="F:heme binding"/>
    <property type="evidence" value="ECO:0007669"/>
    <property type="project" value="InterPro"/>
</dbReference>
<feature type="signal peptide" evidence="1">
    <location>
        <begin position="1"/>
        <end position="27"/>
    </location>
</feature>
<organism evidence="2">
    <name type="scientific">Magnetococcus massalia (strain MO-1)</name>
    <dbReference type="NCBI Taxonomy" id="451514"/>
    <lineage>
        <taxon>Bacteria</taxon>
        <taxon>Pseudomonadati</taxon>
        <taxon>Pseudomonadota</taxon>
        <taxon>Magnetococcia</taxon>
        <taxon>Magnetococcales</taxon>
        <taxon>Magnetococcaceae</taxon>
        <taxon>Magnetococcus</taxon>
    </lineage>
</organism>
<dbReference type="GO" id="GO:0009055">
    <property type="term" value="F:electron transfer activity"/>
    <property type="evidence" value="ECO:0007669"/>
    <property type="project" value="InterPro"/>
</dbReference>
<proteinExistence type="predicted"/>
<evidence type="ECO:0000256" key="1">
    <source>
        <dbReference type="SAM" id="SignalP"/>
    </source>
</evidence>
<evidence type="ECO:0008006" key="3">
    <source>
        <dbReference type="Google" id="ProtNLM"/>
    </source>
</evidence>
<dbReference type="SUPFAM" id="SSF47175">
    <property type="entry name" value="Cytochromes"/>
    <property type="match status" value="1"/>
</dbReference>
<gene>
    <name evidence="2" type="ORF">MAGMO_1937</name>
</gene>
<accession>A0A1S7LGN6</accession>
<reference evidence="2" key="1">
    <citation type="submission" date="2015-04" db="EMBL/GenBank/DDBJ databases">
        <authorList>
            <person name="Syromyatnikov M.Y."/>
            <person name="Popov V.N."/>
        </authorList>
    </citation>
    <scope>NUCLEOTIDE SEQUENCE</scope>
    <source>
        <strain evidence="2">MO-1</strain>
    </source>
</reference>
<dbReference type="AlphaFoldDB" id="A0A1S7LGN6"/>
<dbReference type="InterPro" id="IPR010980">
    <property type="entry name" value="Cyt_c/b562"/>
</dbReference>
<dbReference type="EMBL" id="LO017727">
    <property type="protein sequence ID" value="CRH06110.1"/>
    <property type="molecule type" value="Genomic_DNA"/>
</dbReference>
<feature type="chain" id="PRO_5013181860" description="Cytochrome c" evidence="1">
    <location>
        <begin position="28"/>
        <end position="172"/>
    </location>
</feature>
<dbReference type="GO" id="GO:0022900">
    <property type="term" value="P:electron transport chain"/>
    <property type="evidence" value="ECO:0007669"/>
    <property type="project" value="InterPro"/>
</dbReference>
<dbReference type="GO" id="GO:0005506">
    <property type="term" value="F:iron ion binding"/>
    <property type="evidence" value="ECO:0007669"/>
    <property type="project" value="InterPro"/>
</dbReference>
<name>A0A1S7LGN6_MAGMO</name>
<sequence length="172" mass="19114">MKRSIPYRPVALLSALFLITGSSLVWAHGTERHDGGKPDMSSSAPVHGLPSVLKKRVKKEMDRRHEVMEELLDAILSLEHGSVTTHARSLRDGSLLKQGLSDSDRTLLQRQLPQGFHALDREMDRLALSLMEAANGRDTPVEVERFGQLLNQCTQCHIQYGGGHFTKGGHSR</sequence>
<protein>
    <recommendedName>
        <fullName evidence="3">Cytochrome c</fullName>
    </recommendedName>
</protein>
<evidence type="ECO:0000313" key="2">
    <source>
        <dbReference type="EMBL" id="CRH06110.1"/>
    </source>
</evidence>